<keyword evidence="2" id="KW-1185">Reference proteome</keyword>
<organism evidence="1 2">
    <name type="scientific">Laodelphax striatellus</name>
    <name type="common">Small brown planthopper</name>
    <name type="synonym">Delphax striatella</name>
    <dbReference type="NCBI Taxonomy" id="195883"/>
    <lineage>
        <taxon>Eukaryota</taxon>
        <taxon>Metazoa</taxon>
        <taxon>Ecdysozoa</taxon>
        <taxon>Arthropoda</taxon>
        <taxon>Hexapoda</taxon>
        <taxon>Insecta</taxon>
        <taxon>Pterygota</taxon>
        <taxon>Neoptera</taxon>
        <taxon>Paraneoptera</taxon>
        <taxon>Hemiptera</taxon>
        <taxon>Auchenorrhyncha</taxon>
        <taxon>Fulgoroidea</taxon>
        <taxon>Delphacidae</taxon>
        <taxon>Criomorphinae</taxon>
        <taxon>Laodelphax</taxon>
    </lineage>
</organism>
<evidence type="ECO:0000313" key="2">
    <source>
        <dbReference type="Proteomes" id="UP000291343"/>
    </source>
</evidence>
<dbReference type="InParanoid" id="A0A482XR80"/>
<protein>
    <submittedName>
        <fullName evidence="1">Uncharacterized protein</fullName>
    </submittedName>
</protein>
<evidence type="ECO:0000313" key="1">
    <source>
        <dbReference type="EMBL" id="RZF48492.1"/>
    </source>
</evidence>
<comment type="caution">
    <text evidence="1">The sequence shown here is derived from an EMBL/GenBank/DDBJ whole genome shotgun (WGS) entry which is preliminary data.</text>
</comment>
<dbReference type="EMBL" id="QKKF02002184">
    <property type="protein sequence ID" value="RZF48492.1"/>
    <property type="molecule type" value="Genomic_DNA"/>
</dbReference>
<dbReference type="OrthoDB" id="10493215at2759"/>
<proteinExistence type="predicted"/>
<dbReference type="Proteomes" id="UP000291343">
    <property type="component" value="Unassembled WGS sequence"/>
</dbReference>
<dbReference type="AlphaFoldDB" id="A0A482XR80"/>
<gene>
    <name evidence="1" type="ORF">LSTR_LSTR007770</name>
</gene>
<reference evidence="1 2" key="1">
    <citation type="journal article" date="2017" name="Gigascience">
        <title>Genome sequence of the small brown planthopper, Laodelphax striatellus.</title>
        <authorList>
            <person name="Zhu J."/>
            <person name="Jiang F."/>
            <person name="Wang X."/>
            <person name="Yang P."/>
            <person name="Bao Y."/>
            <person name="Zhao W."/>
            <person name="Wang W."/>
            <person name="Lu H."/>
            <person name="Wang Q."/>
            <person name="Cui N."/>
            <person name="Li J."/>
            <person name="Chen X."/>
            <person name="Luo L."/>
            <person name="Yu J."/>
            <person name="Kang L."/>
            <person name="Cui F."/>
        </authorList>
    </citation>
    <scope>NUCLEOTIDE SEQUENCE [LARGE SCALE GENOMIC DNA]</scope>
    <source>
        <strain evidence="1">Lst14</strain>
    </source>
</reference>
<name>A0A482XR80_LAOST</name>
<accession>A0A482XR80</accession>
<sequence>MFSYGDKYSNAYLRLGQSWQDKVGTESDTVICERNTDEGAYLEEYETKLEWLSSTLTSWEDVDDGYQKIDVKEYFVITKREVWNCRGKENTQTSSLNFLRIVTELLARIDSNMPSFYDGFEVFLLPDTSVPQVKSNGRFIPIVREIKYINSKSHEALKYGNGNRFKENRINFERGSVLLKETGTSDPQTPPSVHLEKYLQKNFYEFIETGQSPEKSIGSSDEVAVCKRSDKDPNVYAETYHTKWWRTIMRNAKPTKVDNLVFTINFVITKHELWTCKTKGSNEKFVRSIMEYIGERPFELVYYSNAINIWKFVFNVVKKTESIAVRDIAYYENSNRVNYDGWIVEEEHFVDKIHLQKFLPSSSREKSGLKRNIV</sequence>